<dbReference type="EMBL" id="CP088295">
    <property type="protein sequence ID" value="UUY02871.1"/>
    <property type="molecule type" value="Genomic_DNA"/>
</dbReference>
<dbReference type="InterPro" id="IPR019845">
    <property type="entry name" value="Squalene/phytoene_synthase_CS"/>
</dbReference>
<dbReference type="InterPro" id="IPR033904">
    <property type="entry name" value="Trans_IPPS_HH"/>
</dbReference>
<keyword evidence="4" id="KW-1185">Reference proteome</keyword>
<dbReference type="Pfam" id="PF00494">
    <property type="entry name" value="SQS_PSY"/>
    <property type="match status" value="1"/>
</dbReference>
<proteinExistence type="predicted"/>
<accession>A0ABY5PE39</accession>
<organism evidence="3 4">
    <name type="scientific">Svornostia abyssi</name>
    <dbReference type="NCBI Taxonomy" id="2898438"/>
    <lineage>
        <taxon>Bacteria</taxon>
        <taxon>Bacillati</taxon>
        <taxon>Actinomycetota</taxon>
        <taxon>Thermoleophilia</taxon>
        <taxon>Solirubrobacterales</taxon>
        <taxon>Baekduiaceae</taxon>
        <taxon>Svornostia</taxon>
    </lineage>
</organism>
<reference evidence="4" key="1">
    <citation type="submission" date="2021-11" db="EMBL/GenBank/DDBJ databases">
        <title>Cultivation dependent microbiological survey of springs from the worlds oldest radium mine currently devoted to the extraction of radon-saturated water.</title>
        <authorList>
            <person name="Kapinusova G."/>
            <person name="Smrhova T."/>
            <person name="Strejcek M."/>
            <person name="Suman J."/>
            <person name="Jani K."/>
            <person name="Pajer P."/>
            <person name="Uhlik O."/>
        </authorList>
    </citation>
    <scope>NUCLEOTIDE SEQUENCE [LARGE SCALE GENOMIC DNA]</scope>
    <source>
        <strain evidence="4">J379</strain>
    </source>
</reference>
<evidence type="ECO:0000256" key="1">
    <source>
        <dbReference type="ARBA" id="ARBA00004684"/>
    </source>
</evidence>
<comment type="pathway">
    <text evidence="1">Carotenoid biosynthesis; phytoene biosynthesis.</text>
</comment>
<gene>
    <name evidence="3" type="ORF">LRS13_19620</name>
</gene>
<dbReference type="CDD" id="cd00683">
    <property type="entry name" value="Trans_IPPS_HH"/>
    <property type="match status" value="1"/>
</dbReference>
<dbReference type="InterPro" id="IPR008949">
    <property type="entry name" value="Isoprenoid_synthase_dom_sf"/>
</dbReference>
<sequence length="274" mass="29951">MTEAYDLCRRMQRRHDPTFYLATLRLPASVRPAIHALYGYVRGADEIVDGRGRDSSPERRRAQLDAWEGELLRGLAAGYSAHPVIGALVDAGLRYDLPLDELRVYMDSMRVDCGAQVRIGSRRELDAYMNGSAASVGRIMAPLLGVPDDAREQVAALGVAFQLTNFIRDVREDFAMDRVYLPGMCENELAAAQAGAGVRSRVAEEVVRARALFAESIGVTDAVAPSLRPGMRFAAAVYSRVLDRVERIGFDVLGARTTPRPWELTGAVAGALRG</sequence>
<evidence type="ECO:0000313" key="4">
    <source>
        <dbReference type="Proteomes" id="UP001058860"/>
    </source>
</evidence>
<evidence type="ECO:0000313" key="3">
    <source>
        <dbReference type="EMBL" id="UUY02871.1"/>
    </source>
</evidence>
<dbReference type="Proteomes" id="UP001058860">
    <property type="component" value="Chromosome"/>
</dbReference>
<evidence type="ECO:0000256" key="2">
    <source>
        <dbReference type="ARBA" id="ARBA00022679"/>
    </source>
</evidence>
<name>A0ABY5PE39_9ACTN</name>
<dbReference type="SFLD" id="SFLDG01018">
    <property type="entry name" value="Squalene/Phytoene_Synthase_Lik"/>
    <property type="match status" value="1"/>
</dbReference>
<dbReference type="PANTHER" id="PTHR31480">
    <property type="entry name" value="BIFUNCTIONAL LYCOPENE CYCLASE/PHYTOENE SYNTHASE"/>
    <property type="match status" value="1"/>
</dbReference>
<dbReference type="SUPFAM" id="SSF48576">
    <property type="entry name" value="Terpenoid synthases"/>
    <property type="match status" value="1"/>
</dbReference>
<dbReference type="PROSITE" id="PS01045">
    <property type="entry name" value="SQUALEN_PHYTOEN_SYN_2"/>
    <property type="match status" value="1"/>
</dbReference>
<dbReference type="SFLD" id="SFLDG01212">
    <property type="entry name" value="Phytoene_synthase_like"/>
    <property type="match status" value="1"/>
</dbReference>
<dbReference type="InterPro" id="IPR002060">
    <property type="entry name" value="Squ/phyt_synthse"/>
</dbReference>
<dbReference type="Gene3D" id="1.10.600.10">
    <property type="entry name" value="Farnesyl Diphosphate Synthase"/>
    <property type="match status" value="1"/>
</dbReference>
<dbReference type="InterPro" id="IPR044843">
    <property type="entry name" value="Trans_IPPS_bact-type"/>
</dbReference>
<keyword evidence="2" id="KW-0808">Transferase</keyword>
<protein>
    <submittedName>
        <fullName evidence="3">Phytoene/squalene synthase family protein</fullName>
    </submittedName>
</protein>
<dbReference type="RefSeq" id="WP_353863393.1">
    <property type="nucleotide sequence ID" value="NZ_CP088295.1"/>
</dbReference>
<dbReference type="SFLD" id="SFLDS00005">
    <property type="entry name" value="Isoprenoid_Synthase_Type_I"/>
    <property type="match status" value="1"/>
</dbReference>